<evidence type="ECO:0000256" key="9">
    <source>
        <dbReference type="ARBA" id="ARBA00031637"/>
    </source>
</evidence>
<comment type="catalytic activity">
    <reaction evidence="1">
        <text>alpha,alpha-trehalose + H2O = alpha-D-glucose + beta-D-glucose</text>
        <dbReference type="Rhea" id="RHEA:32675"/>
        <dbReference type="ChEBI" id="CHEBI:15377"/>
        <dbReference type="ChEBI" id="CHEBI:15903"/>
        <dbReference type="ChEBI" id="CHEBI:16551"/>
        <dbReference type="ChEBI" id="CHEBI:17925"/>
        <dbReference type="EC" id="3.2.1.28"/>
    </reaction>
</comment>
<evidence type="ECO:0000259" key="12">
    <source>
        <dbReference type="Pfam" id="PF00723"/>
    </source>
</evidence>
<name>A0A8J3MV98_9CHLR</name>
<comment type="pathway">
    <text evidence="11">Glycan degradation; trehalose degradation; D-glucose from alpha,alpha-trehalose: step 1/1.</text>
</comment>
<dbReference type="PANTHER" id="PTHR31616:SF10">
    <property type="entry name" value="TREHALASE"/>
    <property type="match status" value="1"/>
</dbReference>
<reference evidence="14" key="1">
    <citation type="submission" date="2020-10" db="EMBL/GenBank/DDBJ databases">
        <title>Taxonomic study of unclassified bacteria belonging to the class Ktedonobacteria.</title>
        <authorList>
            <person name="Yabe S."/>
            <person name="Wang C.M."/>
            <person name="Zheng Y."/>
            <person name="Sakai Y."/>
            <person name="Cavaletti L."/>
            <person name="Monciardini P."/>
            <person name="Donadio S."/>
        </authorList>
    </citation>
    <scope>NUCLEOTIDE SEQUENCE</scope>
    <source>
        <strain evidence="14">SOSP1-1</strain>
    </source>
</reference>
<feature type="domain" description="Trehalase-like N-terminal" evidence="13">
    <location>
        <begin position="12"/>
        <end position="233"/>
    </location>
</feature>
<dbReference type="EMBL" id="BNJF01000007">
    <property type="protein sequence ID" value="GHO50067.1"/>
    <property type="molecule type" value="Genomic_DNA"/>
</dbReference>
<evidence type="ECO:0000256" key="3">
    <source>
        <dbReference type="ARBA" id="ARBA00012757"/>
    </source>
</evidence>
<dbReference type="Pfam" id="PF00723">
    <property type="entry name" value="Glyco_hydro_15"/>
    <property type="match status" value="1"/>
</dbReference>
<protein>
    <recommendedName>
        <fullName evidence="4">Trehalase</fullName>
        <ecNumber evidence="3">3.2.1.28</ecNumber>
    </recommendedName>
    <alternativeName>
        <fullName evidence="8">Alpha,alpha-trehalase</fullName>
    </alternativeName>
    <alternativeName>
        <fullName evidence="9">Alpha,alpha-trehalose glucohydrolase</fullName>
    </alternativeName>
</protein>
<evidence type="ECO:0000313" key="15">
    <source>
        <dbReference type="Proteomes" id="UP000612362"/>
    </source>
</evidence>
<evidence type="ECO:0000256" key="8">
    <source>
        <dbReference type="ARBA" id="ARBA00030473"/>
    </source>
</evidence>
<comment type="cofactor">
    <cofactor evidence="10">
        <name>phosphate</name>
        <dbReference type="ChEBI" id="CHEBI:43474"/>
    </cofactor>
</comment>
<keyword evidence="7" id="KW-0326">Glycosidase</keyword>
<organism evidence="14 15">
    <name type="scientific">Ktedonospora formicarum</name>
    <dbReference type="NCBI Taxonomy" id="2778364"/>
    <lineage>
        <taxon>Bacteria</taxon>
        <taxon>Bacillati</taxon>
        <taxon>Chloroflexota</taxon>
        <taxon>Ktedonobacteria</taxon>
        <taxon>Ktedonobacterales</taxon>
        <taxon>Ktedonobacteraceae</taxon>
        <taxon>Ktedonospora</taxon>
    </lineage>
</organism>
<dbReference type="GO" id="GO:0004555">
    <property type="term" value="F:alpha,alpha-trehalase activity"/>
    <property type="evidence" value="ECO:0007669"/>
    <property type="project" value="UniProtKB-EC"/>
</dbReference>
<evidence type="ECO:0000256" key="6">
    <source>
        <dbReference type="ARBA" id="ARBA00023277"/>
    </source>
</evidence>
<dbReference type="InterPro" id="IPR008928">
    <property type="entry name" value="6-hairpin_glycosidase_sf"/>
</dbReference>
<dbReference type="Proteomes" id="UP000612362">
    <property type="component" value="Unassembled WGS sequence"/>
</dbReference>
<evidence type="ECO:0000256" key="10">
    <source>
        <dbReference type="ARBA" id="ARBA00053030"/>
    </source>
</evidence>
<evidence type="ECO:0000256" key="7">
    <source>
        <dbReference type="ARBA" id="ARBA00023295"/>
    </source>
</evidence>
<dbReference type="EC" id="3.2.1.28" evidence="3"/>
<evidence type="ECO:0000313" key="14">
    <source>
        <dbReference type="EMBL" id="GHO50067.1"/>
    </source>
</evidence>
<evidence type="ECO:0000256" key="5">
    <source>
        <dbReference type="ARBA" id="ARBA00022801"/>
    </source>
</evidence>
<evidence type="ECO:0000256" key="1">
    <source>
        <dbReference type="ARBA" id="ARBA00001576"/>
    </source>
</evidence>
<feature type="domain" description="GH15-like" evidence="12">
    <location>
        <begin position="264"/>
        <end position="632"/>
    </location>
</feature>
<gene>
    <name evidence="14" type="ORF">KSX_82300</name>
</gene>
<dbReference type="Gene3D" id="1.50.10.10">
    <property type="match status" value="1"/>
</dbReference>
<dbReference type="InterPro" id="IPR045582">
    <property type="entry name" value="Trehalase-like_N"/>
</dbReference>
<dbReference type="GO" id="GO:0005993">
    <property type="term" value="P:trehalose catabolic process"/>
    <property type="evidence" value="ECO:0007669"/>
    <property type="project" value="TreeGrafter"/>
</dbReference>
<evidence type="ECO:0000259" key="13">
    <source>
        <dbReference type="Pfam" id="PF19291"/>
    </source>
</evidence>
<evidence type="ECO:0000256" key="11">
    <source>
        <dbReference type="ARBA" id="ARBA00060615"/>
    </source>
</evidence>
<proteinExistence type="inferred from homology"/>
<dbReference type="InterPro" id="IPR011613">
    <property type="entry name" value="GH15-like"/>
</dbReference>
<comment type="similarity">
    <text evidence="2">Belongs to the glycosyl hydrolase 15 family.</text>
</comment>
<evidence type="ECO:0000256" key="2">
    <source>
        <dbReference type="ARBA" id="ARBA00006188"/>
    </source>
</evidence>
<evidence type="ECO:0000256" key="4">
    <source>
        <dbReference type="ARBA" id="ARBA00019905"/>
    </source>
</evidence>
<comment type="caution">
    <text evidence="14">The sequence shown here is derived from an EMBL/GenBank/DDBJ whole genome shotgun (WGS) entry which is preliminary data.</text>
</comment>
<keyword evidence="5" id="KW-0378">Hydrolase</keyword>
<dbReference type="PANTHER" id="PTHR31616">
    <property type="entry name" value="TREHALASE"/>
    <property type="match status" value="1"/>
</dbReference>
<dbReference type="Pfam" id="PF19291">
    <property type="entry name" value="TREH_N"/>
    <property type="match status" value="1"/>
</dbReference>
<dbReference type="FunFam" id="1.50.10.10:FF:000005">
    <property type="entry name" value="Glycosyl hydrolase, glucoamylase"/>
    <property type="match status" value="1"/>
</dbReference>
<keyword evidence="15" id="KW-1185">Reference proteome</keyword>
<dbReference type="InterPro" id="IPR012341">
    <property type="entry name" value="6hp_glycosidase-like_sf"/>
</dbReference>
<dbReference type="SUPFAM" id="SSF48208">
    <property type="entry name" value="Six-hairpin glycosidases"/>
    <property type="match status" value="1"/>
</dbReference>
<sequence length="660" mass="74206">MVGMTDINRNYLPINSYGVIGDCHSALLVAPDGSVDWGCLPDFDSPAIFCRLLDHEHGGYFQISPTEPIPGTQRYLRGSNVLQTRFTSTSGEMVLTDFMPVETLRAWPYQGMNNNSWTREDGSCHCLVRIVECTHGEMSISMTLKVSPNYAASPSEVSLVPGNKGILVSGGDQHVGLAIIGADILPSVTVNVVQDQEARHPSVTLTVTLYEGERLLFALGMGRNAQATRRLVEGELHRRNFDAELAHTLHCWREWVSICNYRGPYQEWVERSALALKMMTYAPTGAIVAAPTTSLPEHIGGVRNWDYRFTWLRDATFTLYALNVLGFTDEARAFTHWLHRLTHADGESIQIMYGIRGERDLTEMELSHLDGYCGSRPVRVGNGAAKQKQMDVFGEVLDCIHLYRRQGGFERYGETLDGPLWTLMCELVEHVCAHWQDPDSGIWEVRGEDRHYVYSKVMCWVALDRGIRAAQQLNLEADLPRWLLVRDQIRADILANGYDTNIGAFTQSYGDTALDGANLLLPLVGFIPPDDPRMRSTIDRMMEQLTDENGFVYRYISEDGLEGHEGTFTICTFWLVDNLAMQGRVDEARSLFERLLSYAGRLGLFSEEVDTDSRGALGNYPQAFTHIALINSAFNLRKAEIRMSEHHTDPVIAAIRLQKQ</sequence>
<accession>A0A8J3MV98</accession>
<dbReference type="RefSeq" id="WP_220199134.1">
    <property type="nucleotide sequence ID" value="NZ_BNJF01000007.1"/>
</dbReference>
<dbReference type="AlphaFoldDB" id="A0A8J3MV98"/>
<keyword evidence="6" id="KW-0119">Carbohydrate metabolism</keyword>